<feature type="compositionally biased region" description="Polar residues" evidence="1">
    <location>
        <begin position="130"/>
        <end position="155"/>
    </location>
</feature>
<accession>A0AAD5NFL8</accession>
<evidence type="ECO:0000256" key="1">
    <source>
        <dbReference type="SAM" id="MobiDB-lite"/>
    </source>
</evidence>
<reference evidence="2" key="2">
    <citation type="submission" date="2023-02" db="EMBL/GenBank/DDBJ databases">
        <authorList>
            <person name="Swenson N.G."/>
            <person name="Wegrzyn J.L."/>
            <person name="Mcevoy S.L."/>
        </authorList>
    </citation>
    <scope>NUCLEOTIDE SEQUENCE</scope>
    <source>
        <strain evidence="2">91603</strain>
        <tissue evidence="2">Leaf</tissue>
    </source>
</reference>
<evidence type="ECO:0000313" key="3">
    <source>
        <dbReference type="Proteomes" id="UP001064489"/>
    </source>
</evidence>
<gene>
    <name evidence="2" type="ORF">LWI28_024924</name>
</gene>
<protein>
    <submittedName>
        <fullName evidence="2">Uncharacterized protein</fullName>
    </submittedName>
</protein>
<dbReference type="Proteomes" id="UP001064489">
    <property type="component" value="Chromosome 11"/>
</dbReference>
<keyword evidence="3" id="KW-1185">Reference proteome</keyword>
<organism evidence="2 3">
    <name type="scientific">Acer negundo</name>
    <name type="common">Box elder</name>
    <dbReference type="NCBI Taxonomy" id="4023"/>
    <lineage>
        <taxon>Eukaryota</taxon>
        <taxon>Viridiplantae</taxon>
        <taxon>Streptophyta</taxon>
        <taxon>Embryophyta</taxon>
        <taxon>Tracheophyta</taxon>
        <taxon>Spermatophyta</taxon>
        <taxon>Magnoliopsida</taxon>
        <taxon>eudicotyledons</taxon>
        <taxon>Gunneridae</taxon>
        <taxon>Pentapetalae</taxon>
        <taxon>rosids</taxon>
        <taxon>malvids</taxon>
        <taxon>Sapindales</taxon>
        <taxon>Sapindaceae</taxon>
        <taxon>Hippocastanoideae</taxon>
        <taxon>Acereae</taxon>
        <taxon>Acer</taxon>
    </lineage>
</organism>
<dbReference type="AlphaFoldDB" id="A0AAD5NFL8"/>
<proteinExistence type="predicted"/>
<name>A0AAD5NFL8_ACENE</name>
<reference evidence="2" key="1">
    <citation type="journal article" date="2022" name="Plant J.">
        <title>Strategies of tolerance reflected in two North American maple genomes.</title>
        <authorList>
            <person name="McEvoy S.L."/>
            <person name="Sezen U.U."/>
            <person name="Trouern-Trend A."/>
            <person name="McMahon S.M."/>
            <person name="Schaberg P.G."/>
            <person name="Yang J."/>
            <person name="Wegrzyn J.L."/>
            <person name="Swenson N.G."/>
        </authorList>
    </citation>
    <scope>NUCLEOTIDE SEQUENCE</scope>
    <source>
        <strain evidence="2">91603</strain>
    </source>
</reference>
<comment type="caution">
    <text evidence="2">The sequence shown here is derived from an EMBL/GenBank/DDBJ whole genome shotgun (WGS) entry which is preliminary data.</text>
</comment>
<evidence type="ECO:0000313" key="2">
    <source>
        <dbReference type="EMBL" id="KAI9154353.1"/>
    </source>
</evidence>
<dbReference type="EMBL" id="JAJSOW010000108">
    <property type="protein sequence ID" value="KAI9154353.1"/>
    <property type="molecule type" value="Genomic_DNA"/>
</dbReference>
<feature type="region of interest" description="Disordered" evidence="1">
    <location>
        <begin position="117"/>
        <end position="155"/>
    </location>
</feature>
<feature type="region of interest" description="Disordered" evidence="1">
    <location>
        <begin position="62"/>
        <end position="92"/>
    </location>
</feature>
<sequence>MQGCLSYRKASDAERHIFVSDGKSVEVEETGHFRSLNTTLNRTTPDTISSWVPTVITVSLPHTSQSTSSLPSDESSQGLSPCGVPSSTMHTASHQCPMPLVIAAIDLLPIDTAAAPDSLSSPTAAVPSRSAASSLPTSRSVIPTISADTTGSVPL</sequence>